<dbReference type="InterPro" id="IPR001507">
    <property type="entry name" value="ZP_dom"/>
</dbReference>
<dbReference type="PROSITE" id="PS50948">
    <property type="entry name" value="PAN"/>
    <property type="match status" value="3"/>
</dbReference>
<feature type="domain" description="Apple" evidence="3">
    <location>
        <begin position="1"/>
        <end position="68"/>
    </location>
</feature>
<feature type="region of interest" description="Disordered" evidence="1">
    <location>
        <begin position="435"/>
        <end position="462"/>
    </location>
</feature>
<name>A0A915E229_9BILA</name>
<dbReference type="CDD" id="cd01099">
    <property type="entry name" value="PAN_AP_HGF"/>
    <property type="match status" value="1"/>
</dbReference>
<evidence type="ECO:0000313" key="6">
    <source>
        <dbReference type="WBParaSite" id="jg25878"/>
    </source>
</evidence>
<dbReference type="PANTHER" id="PTHR47327">
    <property type="entry name" value="FI18240P1-RELATED"/>
    <property type="match status" value="1"/>
</dbReference>
<evidence type="ECO:0000259" key="3">
    <source>
        <dbReference type="PROSITE" id="PS50948"/>
    </source>
</evidence>
<keyword evidence="2" id="KW-0472">Membrane</keyword>
<dbReference type="AlphaFoldDB" id="A0A915E229"/>
<dbReference type="Gene3D" id="3.50.4.10">
    <property type="entry name" value="Hepatocyte Growth Factor"/>
    <property type="match status" value="3"/>
</dbReference>
<dbReference type="Proteomes" id="UP000887574">
    <property type="component" value="Unplaced"/>
</dbReference>
<dbReference type="PANTHER" id="PTHR47327:SF19">
    <property type="entry name" value="CUTICLIN-LIKE"/>
    <property type="match status" value="1"/>
</dbReference>
<keyword evidence="2" id="KW-1133">Transmembrane helix</keyword>
<dbReference type="InterPro" id="IPR003609">
    <property type="entry name" value="Pan_app"/>
</dbReference>
<feature type="domain" description="Apple" evidence="3">
    <location>
        <begin position="75"/>
        <end position="164"/>
    </location>
</feature>
<dbReference type="GO" id="GO:0009653">
    <property type="term" value="P:anatomical structure morphogenesis"/>
    <property type="evidence" value="ECO:0007669"/>
    <property type="project" value="TreeGrafter"/>
</dbReference>
<evidence type="ECO:0000313" key="5">
    <source>
        <dbReference type="Proteomes" id="UP000887574"/>
    </source>
</evidence>
<evidence type="ECO:0000259" key="4">
    <source>
        <dbReference type="PROSITE" id="PS51034"/>
    </source>
</evidence>
<sequence length="920" mass="103139">MFLPIEPIEVISVDDRKRCMDFCLTNTACRAINYNTANGTCEVLDQAWRAVAGGLADHPEFDYYENTCFQEKSRCPSQRRIDFLITKNAELEAFDVAAGQLSVRNCMRECVESDSLFCRSFEYNHATKECFLAVEGYDQIVPKVPSLPAAITSSEHFDLFEPVCLDEAIDLPCQGDHVFERLPNMNLLNEGEPLIHKKCCAQDPRKSHKRKFIPSGKRNSVKICVKLSQTHQQDISSDASQIHQNSSPGSDTATPVIICDTPRSVLIERGRTLRLEYRNLHHVNVRDFNQCEALCETDPITCATFAYNQRSSDCLISTTTIDRNSRFSLLTQPNANYELYTFVGTSCQQEFIREFTATVVFEKSEDQVNEVSTTIPETTISTITTAFTTLPNGEDQEGEHNSEQPIQGEEHEEEVTATSAEPEEQAIDAFLNKANTNSSSEESDKEEEEEITEVLIDSDDLKHKLNDEGGEAELSDQVARNQLHPADSFRPGIPRKVASMTTVDGSKVHVNAMCLHHGVNVTFRILNQAKYTGAVYAAERFSQCRIFVEDKQEFAIFIHRPNFNNLCNALEADGELTAVLVMSNDMVLPYDVTTKDDFFYQISCDYQAGDSEDSVVEGEGSDSSKRPKSCTPALWLGSGPEPKFVMSSGRAAISHHNHRRPHADDMQTRVNLRILRNGRPVNNVFIGERLTAVVESDIDASRLSVADCNATRVGGRQPRPNSVQLIDRGCTLMPQIIGNMVRGQNGLEAPLTAFRIDGSDQIDIVCSVVVCRVRCPDKPNKCPVIRTRRAPAAKDADQDMITVDHRLRVMVADDELDEEEDEDSNRHSYKASSQQPKHSNALLRFFDIDTRNGVEYCLNPTLLFATLLLFLLCLIALIISLFTQWCNRRKSSQSALSAIYPSSTEMSGHFHIPRVERFMA</sequence>
<feature type="domain" description="ZP" evidence="4">
    <location>
        <begin position="513"/>
        <end position="789"/>
    </location>
</feature>
<dbReference type="WBParaSite" id="jg25878">
    <property type="protein sequence ID" value="jg25878"/>
    <property type="gene ID" value="jg25878"/>
</dbReference>
<feature type="compositionally biased region" description="Acidic residues" evidence="1">
    <location>
        <begin position="611"/>
        <end position="620"/>
    </location>
</feature>
<dbReference type="SMART" id="SM00241">
    <property type="entry name" value="ZP"/>
    <property type="match status" value="1"/>
</dbReference>
<organism evidence="5 6">
    <name type="scientific">Ditylenchus dipsaci</name>
    <dbReference type="NCBI Taxonomy" id="166011"/>
    <lineage>
        <taxon>Eukaryota</taxon>
        <taxon>Metazoa</taxon>
        <taxon>Ecdysozoa</taxon>
        <taxon>Nematoda</taxon>
        <taxon>Chromadorea</taxon>
        <taxon>Rhabditida</taxon>
        <taxon>Tylenchina</taxon>
        <taxon>Tylenchomorpha</taxon>
        <taxon>Sphaerularioidea</taxon>
        <taxon>Anguinidae</taxon>
        <taxon>Anguininae</taxon>
        <taxon>Ditylenchus</taxon>
    </lineage>
</organism>
<feature type="compositionally biased region" description="Acidic residues" evidence="1">
    <location>
        <begin position="441"/>
        <end position="458"/>
    </location>
</feature>
<feature type="region of interest" description="Disordered" evidence="1">
    <location>
        <begin position="815"/>
        <end position="835"/>
    </location>
</feature>
<dbReference type="Pfam" id="PF00024">
    <property type="entry name" value="PAN_1"/>
    <property type="match status" value="3"/>
</dbReference>
<feature type="transmembrane region" description="Helical" evidence="2">
    <location>
        <begin position="862"/>
        <end position="882"/>
    </location>
</feature>
<feature type="region of interest" description="Disordered" evidence="1">
    <location>
        <begin position="611"/>
        <end position="632"/>
    </location>
</feature>
<feature type="domain" description="Apple" evidence="3">
    <location>
        <begin position="259"/>
        <end position="347"/>
    </location>
</feature>
<protein>
    <submittedName>
        <fullName evidence="6">Uncharacterized protein</fullName>
    </submittedName>
</protein>
<dbReference type="PROSITE" id="PS51034">
    <property type="entry name" value="ZP_2"/>
    <property type="match status" value="1"/>
</dbReference>
<dbReference type="SUPFAM" id="SSF57414">
    <property type="entry name" value="Hairpin loop containing domain-like"/>
    <property type="match status" value="3"/>
</dbReference>
<keyword evidence="2" id="KW-0812">Transmembrane</keyword>
<evidence type="ECO:0000256" key="1">
    <source>
        <dbReference type="SAM" id="MobiDB-lite"/>
    </source>
</evidence>
<dbReference type="SMART" id="SM00473">
    <property type="entry name" value="PAN_AP"/>
    <property type="match status" value="3"/>
</dbReference>
<keyword evidence="5" id="KW-1185">Reference proteome</keyword>
<dbReference type="InterPro" id="IPR052774">
    <property type="entry name" value="Celegans_DevNeuronal_Protein"/>
</dbReference>
<feature type="compositionally biased region" description="Acidic residues" evidence="1">
    <location>
        <begin position="410"/>
        <end position="421"/>
    </location>
</feature>
<feature type="region of interest" description="Disordered" evidence="1">
    <location>
        <begin position="389"/>
        <end position="421"/>
    </location>
</feature>
<reference evidence="6" key="1">
    <citation type="submission" date="2022-11" db="UniProtKB">
        <authorList>
            <consortium name="WormBaseParasite"/>
        </authorList>
    </citation>
    <scope>IDENTIFICATION</scope>
</reference>
<evidence type="ECO:0000256" key="2">
    <source>
        <dbReference type="SAM" id="Phobius"/>
    </source>
</evidence>
<proteinExistence type="predicted"/>
<accession>A0A915E229</accession>